<dbReference type="InterPro" id="IPR013656">
    <property type="entry name" value="PAS_4"/>
</dbReference>
<dbReference type="SUPFAM" id="SSF55785">
    <property type="entry name" value="PYP-like sensor domain (PAS domain)"/>
    <property type="match status" value="5"/>
</dbReference>
<feature type="domain" description="PAS" evidence="1">
    <location>
        <begin position="658"/>
        <end position="688"/>
    </location>
</feature>
<dbReference type="Pfam" id="PF00990">
    <property type="entry name" value="GGDEF"/>
    <property type="match status" value="1"/>
</dbReference>
<dbReference type="Pfam" id="PF08448">
    <property type="entry name" value="PAS_4"/>
    <property type="match status" value="3"/>
</dbReference>
<dbReference type="CDD" id="cd00130">
    <property type="entry name" value="PAS"/>
    <property type="match status" value="5"/>
</dbReference>
<accession>A0ABU0I4T5</accession>
<dbReference type="SMART" id="SM00091">
    <property type="entry name" value="PAS"/>
    <property type="match status" value="5"/>
</dbReference>
<gene>
    <name evidence="4" type="ORF">QO012_004132</name>
</gene>
<evidence type="ECO:0000313" key="4">
    <source>
        <dbReference type="EMBL" id="MDQ0449610.1"/>
    </source>
</evidence>
<evidence type="ECO:0000313" key="5">
    <source>
        <dbReference type="Proteomes" id="UP001231124"/>
    </source>
</evidence>
<proteinExistence type="predicted"/>
<dbReference type="Pfam" id="PF08447">
    <property type="entry name" value="PAS_3"/>
    <property type="match status" value="2"/>
</dbReference>
<dbReference type="PROSITE" id="PS50113">
    <property type="entry name" value="PAC"/>
    <property type="match status" value="4"/>
</dbReference>
<keyword evidence="5" id="KW-1185">Reference proteome</keyword>
<dbReference type="SMART" id="SM00086">
    <property type="entry name" value="PAC"/>
    <property type="match status" value="5"/>
</dbReference>
<dbReference type="PROSITE" id="PS50112">
    <property type="entry name" value="PAS"/>
    <property type="match status" value="4"/>
</dbReference>
<evidence type="ECO:0000259" key="2">
    <source>
        <dbReference type="PROSITE" id="PS50113"/>
    </source>
</evidence>
<dbReference type="CDD" id="cd01949">
    <property type="entry name" value="GGDEF"/>
    <property type="match status" value="1"/>
</dbReference>
<feature type="domain" description="PAC" evidence="2">
    <location>
        <begin position="354"/>
        <end position="406"/>
    </location>
</feature>
<dbReference type="PANTHER" id="PTHR44757:SF2">
    <property type="entry name" value="BIOFILM ARCHITECTURE MAINTENANCE PROTEIN MBAA"/>
    <property type="match status" value="1"/>
</dbReference>
<feature type="domain" description="GGDEF" evidence="3">
    <location>
        <begin position="801"/>
        <end position="933"/>
    </location>
</feature>
<protein>
    <submittedName>
        <fullName evidence="4">Diguanylate cyclase (GGDEF)-like protein/PAS domain S-box-containing protein</fullName>
    </submittedName>
</protein>
<dbReference type="NCBIfam" id="TIGR00254">
    <property type="entry name" value="GGDEF"/>
    <property type="match status" value="1"/>
</dbReference>
<organism evidence="4 5">
    <name type="scientific">Methylobacterium aerolatum</name>
    <dbReference type="NCBI Taxonomy" id="418708"/>
    <lineage>
        <taxon>Bacteria</taxon>
        <taxon>Pseudomonadati</taxon>
        <taxon>Pseudomonadota</taxon>
        <taxon>Alphaproteobacteria</taxon>
        <taxon>Hyphomicrobiales</taxon>
        <taxon>Methylobacteriaceae</taxon>
        <taxon>Methylobacterium</taxon>
    </lineage>
</organism>
<dbReference type="PROSITE" id="PS50887">
    <property type="entry name" value="GGDEF"/>
    <property type="match status" value="1"/>
</dbReference>
<reference evidence="4 5" key="1">
    <citation type="submission" date="2023-07" db="EMBL/GenBank/DDBJ databases">
        <title>Genomic Encyclopedia of Type Strains, Phase IV (KMG-IV): sequencing the most valuable type-strain genomes for metagenomic binning, comparative biology and taxonomic classification.</title>
        <authorList>
            <person name="Goeker M."/>
        </authorList>
    </citation>
    <scope>NUCLEOTIDE SEQUENCE [LARGE SCALE GENOMIC DNA]</scope>
    <source>
        <strain evidence="4 5">DSM 19013</strain>
    </source>
</reference>
<dbReference type="InterPro" id="IPR000014">
    <property type="entry name" value="PAS"/>
</dbReference>
<dbReference type="InterPro" id="IPR043128">
    <property type="entry name" value="Rev_trsase/Diguanyl_cyclase"/>
</dbReference>
<dbReference type="Gene3D" id="3.30.70.270">
    <property type="match status" value="1"/>
</dbReference>
<comment type="caution">
    <text evidence="4">The sequence shown here is derived from an EMBL/GenBank/DDBJ whole genome shotgun (WGS) entry which is preliminary data.</text>
</comment>
<dbReference type="NCBIfam" id="TIGR00229">
    <property type="entry name" value="sensory_box"/>
    <property type="match status" value="5"/>
</dbReference>
<dbReference type="InterPro" id="IPR001610">
    <property type="entry name" value="PAC"/>
</dbReference>
<feature type="domain" description="PAC" evidence="2">
    <location>
        <begin position="595"/>
        <end position="647"/>
    </location>
</feature>
<dbReference type="RefSeq" id="WP_238205324.1">
    <property type="nucleotide sequence ID" value="NZ_BPQE01000021.1"/>
</dbReference>
<feature type="domain" description="PAS" evidence="1">
    <location>
        <begin position="301"/>
        <end position="335"/>
    </location>
</feature>
<evidence type="ECO:0000259" key="3">
    <source>
        <dbReference type="PROSITE" id="PS50887"/>
    </source>
</evidence>
<dbReference type="InterPro" id="IPR000700">
    <property type="entry name" value="PAS-assoc_C"/>
</dbReference>
<feature type="domain" description="PAS" evidence="1">
    <location>
        <begin position="539"/>
        <end position="569"/>
    </location>
</feature>
<dbReference type="InterPro" id="IPR013655">
    <property type="entry name" value="PAS_fold_3"/>
</dbReference>
<feature type="domain" description="PAC" evidence="2">
    <location>
        <begin position="717"/>
        <end position="769"/>
    </location>
</feature>
<dbReference type="PANTHER" id="PTHR44757">
    <property type="entry name" value="DIGUANYLATE CYCLASE DGCP"/>
    <property type="match status" value="1"/>
</dbReference>
<dbReference type="InterPro" id="IPR029787">
    <property type="entry name" value="Nucleotide_cyclase"/>
</dbReference>
<dbReference type="InterPro" id="IPR052155">
    <property type="entry name" value="Biofilm_reg_signaling"/>
</dbReference>
<dbReference type="Proteomes" id="UP001231124">
    <property type="component" value="Unassembled WGS sequence"/>
</dbReference>
<dbReference type="SUPFAM" id="SSF55073">
    <property type="entry name" value="Nucleotide cyclase"/>
    <property type="match status" value="1"/>
</dbReference>
<dbReference type="InterPro" id="IPR000160">
    <property type="entry name" value="GGDEF_dom"/>
</dbReference>
<dbReference type="Gene3D" id="3.30.450.20">
    <property type="entry name" value="PAS domain"/>
    <property type="match status" value="5"/>
</dbReference>
<feature type="domain" description="PAC" evidence="2">
    <location>
        <begin position="232"/>
        <end position="284"/>
    </location>
</feature>
<feature type="domain" description="PAS" evidence="1">
    <location>
        <begin position="414"/>
        <end position="446"/>
    </location>
</feature>
<dbReference type="SMART" id="SM00267">
    <property type="entry name" value="GGDEF"/>
    <property type="match status" value="1"/>
</dbReference>
<evidence type="ECO:0000259" key="1">
    <source>
        <dbReference type="PROSITE" id="PS50112"/>
    </source>
</evidence>
<sequence length="944" mass="104100">MSSTQPSPYRLIASSGSVLRDRLDDRCADLAGIVTSMRRLRMPDVASVIAVHKGRLHLALEGPREEVEAAWAQIAAAFLHMEARILWQGETSDRRLPRGPMHFVSGEPGAQQVLSRLLDPLPATPSRDDAGTILEALAQAAEHRTRRAPPPENPADILFVTRSAEAEALDEGFGTAVLSPDREFVRVNAFYGALLGYAPGDLAGRSYDSTLCVTDEDHLGRLWEAMRRGESVQVDRRAMRRDGTEVWLRSVYRPRRGGAGDLRDVTEIAVDITREKLRQLDERGQITAINRSQTVVHFALDGTILDANPLFLAVMGYRREEVIGRHHRMFVRPADAGSADYAELWNGLACGQGRTAEIRRVGKGGRAVWLQASYNPILDMAGRPFKVVKYATDVTAEKLQRADYEWQIAAIDKSNAVITFDMGGVIIDANANFLDAFGYTLDEVVGHHHRMFVDESYSHGAEYARFWRDLGRGLHQFGQYTRIDKAGRRIWLQATYNPIFDMDGKPFKIVKYATVVTEERLRQAEHQGQIAAIHKAQAVAAFDLDGTILDANRRFLDILGYRLADVRGRPHGMLTRSGQEENRAFWADLAQGRHASGEFKHLTSDGRDVWLQATYNPILDLEGRPFKVVLYATDVTAERDRQAAIDGQLTAIHRSQGVLFLALDGTIHEINDHLLSVLGYTREELVGQHHGVLLDAEDAANPDYATFWETLRGGGFLSGRYRLSGKDGREVWLQATYNPILDLDGRAHRIVSLSTDVTADVAMADAYRDAQRQATCDAATGLPNRVRLLSHMTAALKPPVQRLAVLFLDLDRFKPVNDTFGHTVGDRVLREVADRMRRTVGKDQLAARVGGDEFVIVAPGLSDDEIAALCGRLIAAIAAPIADEVGALSVGVSIGVAIAPADGSTPDTLLHAADTALYRSKERGRGIFTVFEAPAADTLRLGAA</sequence>
<dbReference type="Gene3D" id="3.30.70.100">
    <property type="match status" value="1"/>
</dbReference>
<dbReference type="EMBL" id="JAUSVP010000016">
    <property type="protein sequence ID" value="MDQ0449610.1"/>
    <property type="molecule type" value="Genomic_DNA"/>
</dbReference>
<name>A0ABU0I4T5_9HYPH</name>
<dbReference type="InterPro" id="IPR035965">
    <property type="entry name" value="PAS-like_dom_sf"/>
</dbReference>